<comment type="caution">
    <text evidence="1">The sequence shown here is derived from an EMBL/GenBank/DDBJ whole genome shotgun (WGS) entry which is preliminary data.</text>
</comment>
<gene>
    <name evidence="1" type="ORF">BDM02DRAFT_3187606</name>
</gene>
<dbReference type="EMBL" id="MU118024">
    <property type="protein sequence ID" value="KAF9647886.1"/>
    <property type="molecule type" value="Genomic_DNA"/>
</dbReference>
<organism evidence="1 2">
    <name type="scientific">Thelephora ganbajun</name>
    <name type="common">Ganba fungus</name>
    <dbReference type="NCBI Taxonomy" id="370292"/>
    <lineage>
        <taxon>Eukaryota</taxon>
        <taxon>Fungi</taxon>
        <taxon>Dikarya</taxon>
        <taxon>Basidiomycota</taxon>
        <taxon>Agaricomycotina</taxon>
        <taxon>Agaricomycetes</taxon>
        <taxon>Thelephorales</taxon>
        <taxon>Thelephoraceae</taxon>
        <taxon>Thelephora</taxon>
    </lineage>
</organism>
<proteinExistence type="predicted"/>
<reference evidence="1" key="1">
    <citation type="submission" date="2019-10" db="EMBL/GenBank/DDBJ databases">
        <authorList>
            <consortium name="DOE Joint Genome Institute"/>
            <person name="Kuo A."/>
            <person name="Miyauchi S."/>
            <person name="Kiss E."/>
            <person name="Drula E."/>
            <person name="Kohler A."/>
            <person name="Sanchez-Garcia M."/>
            <person name="Andreopoulos B."/>
            <person name="Barry K.W."/>
            <person name="Bonito G."/>
            <person name="Buee M."/>
            <person name="Carver A."/>
            <person name="Chen C."/>
            <person name="Cichocki N."/>
            <person name="Clum A."/>
            <person name="Culley D."/>
            <person name="Crous P.W."/>
            <person name="Fauchery L."/>
            <person name="Girlanda M."/>
            <person name="Hayes R."/>
            <person name="Keri Z."/>
            <person name="Labutti K."/>
            <person name="Lipzen A."/>
            <person name="Lombard V."/>
            <person name="Magnuson J."/>
            <person name="Maillard F."/>
            <person name="Morin E."/>
            <person name="Murat C."/>
            <person name="Nolan M."/>
            <person name="Ohm R."/>
            <person name="Pangilinan J."/>
            <person name="Pereira M."/>
            <person name="Perotto S."/>
            <person name="Peter M."/>
            <person name="Riley R."/>
            <person name="Sitrit Y."/>
            <person name="Stielow B."/>
            <person name="Szollosi G."/>
            <person name="Zifcakova L."/>
            <person name="Stursova M."/>
            <person name="Spatafora J.W."/>
            <person name="Tedersoo L."/>
            <person name="Vaario L.-M."/>
            <person name="Yamada A."/>
            <person name="Yan M."/>
            <person name="Wang P."/>
            <person name="Xu J."/>
            <person name="Bruns T."/>
            <person name="Baldrian P."/>
            <person name="Vilgalys R."/>
            <person name="Henrissat B."/>
            <person name="Grigoriev I.V."/>
            <person name="Hibbett D."/>
            <person name="Nagy L.G."/>
            <person name="Martin F.M."/>
        </authorList>
    </citation>
    <scope>NUCLEOTIDE SEQUENCE</scope>
    <source>
        <strain evidence="1">P2</strain>
    </source>
</reference>
<name>A0ACB6ZE40_THEGA</name>
<protein>
    <submittedName>
        <fullName evidence="1">RmlC-like cupin</fullName>
    </submittedName>
</protein>
<accession>A0ACB6ZE40</accession>
<evidence type="ECO:0000313" key="2">
    <source>
        <dbReference type="Proteomes" id="UP000886501"/>
    </source>
</evidence>
<reference evidence="1" key="2">
    <citation type="journal article" date="2020" name="Nat. Commun.">
        <title>Large-scale genome sequencing of mycorrhizal fungi provides insights into the early evolution of symbiotic traits.</title>
        <authorList>
            <person name="Miyauchi S."/>
            <person name="Kiss E."/>
            <person name="Kuo A."/>
            <person name="Drula E."/>
            <person name="Kohler A."/>
            <person name="Sanchez-Garcia M."/>
            <person name="Morin E."/>
            <person name="Andreopoulos B."/>
            <person name="Barry K.W."/>
            <person name="Bonito G."/>
            <person name="Buee M."/>
            <person name="Carver A."/>
            <person name="Chen C."/>
            <person name="Cichocki N."/>
            <person name="Clum A."/>
            <person name="Culley D."/>
            <person name="Crous P.W."/>
            <person name="Fauchery L."/>
            <person name="Girlanda M."/>
            <person name="Hayes R.D."/>
            <person name="Keri Z."/>
            <person name="LaButti K."/>
            <person name="Lipzen A."/>
            <person name="Lombard V."/>
            <person name="Magnuson J."/>
            <person name="Maillard F."/>
            <person name="Murat C."/>
            <person name="Nolan M."/>
            <person name="Ohm R.A."/>
            <person name="Pangilinan J."/>
            <person name="Pereira M.F."/>
            <person name="Perotto S."/>
            <person name="Peter M."/>
            <person name="Pfister S."/>
            <person name="Riley R."/>
            <person name="Sitrit Y."/>
            <person name="Stielow J.B."/>
            <person name="Szollosi G."/>
            <person name="Zifcakova L."/>
            <person name="Stursova M."/>
            <person name="Spatafora J.W."/>
            <person name="Tedersoo L."/>
            <person name="Vaario L.M."/>
            <person name="Yamada A."/>
            <person name="Yan M."/>
            <person name="Wang P."/>
            <person name="Xu J."/>
            <person name="Bruns T."/>
            <person name="Baldrian P."/>
            <person name="Vilgalys R."/>
            <person name="Dunand C."/>
            <person name="Henrissat B."/>
            <person name="Grigoriev I.V."/>
            <person name="Hibbett D."/>
            <person name="Nagy L.G."/>
            <person name="Martin F.M."/>
        </authorList>
    </citation>
    <scope>NUCLEOTIDE SEQUENCE</scope>
    <source>
        <strain evidence="1">P2</strain>
    </source>
</reference>
<sequence>MKFSTFVLSILGAATCVSAQNTNATTKTAELLEGLQKAPTRLARLNVLKDNKDWLFDFTSGLGTTKNAGGNITAANVANFPALFANGLAMTIAQMEPCGMNTPHTHPRATEILYLVNGEMEAGFIEENGARFVHNTLTKGQGTLFPQGSIHYQINTGCDPVLFVAALNDEDPGTSQIAQRFFGLPPDVTQATLGDVGLQEVTKLAIGIPDNMAIGVDKCLKKCGLTRGSQTMKQQQPRDADNALPGTK</sequence>
<evidence type="ECO:0000313" key="1">
    <source>
        <dbReference type="EMBL" id="KAF9647886.1"/>
    </source>
</evidence>
<dbReference type="Proteomes" id="UP000886501">
    <property type="component" value="Unassembled WGS sequence"/>
</dbReference>
<keyword evidence="2" id="KW-1185">Reference proteome</keyword>